<sequence>MSMKSSLGLCLVLALLAVTGGCSIMRHNMPPLAKIDGMSRHFSIGRIIKMETGETLSFEQMIARIESSDLIFIGEVHDNPEHHLIQVQILQALIARRGPLTVAMECFQKMQQPAIDRYLAGEITEGEFLDAVDWDNQWSFDYSLYRPLVLEVKDKGGKILAINAQNGIVRKVARSGLDSLSADERSKLAGEIDLSHERHRNYLAEVFDQEAHKHLKNFDNFYQAQCVWEDTMAENIAQSIKNAQMPVVVFVGNGHIVNKFGIPDRTIKRQPAKMATIMLTPIEGQTTLARESADYVWLTSACSRRMTIHPRFHQQQNQDALMTRPMP</sequence>
<evidence type="ECO:0000313" key="2">
    <source>
        <dbReference type="EMBL" id="SPD75231.1"/>
    </source>
</evidence>
<dbReference type="AlphaFoldDB" id="A0A445N0W0"/>
<protein>
    <recommendedName>
        <fullName evidence="1">Haem-binding uptake Tiki superfamily ChaN domain-containing protein</fullName>
    </recommendedName>
</protein>
<dbReference type="Gene3D" id="3.40.50.11550">
    <property type="match status" value="1"/>
</dbReference>
<dbReference type="PROSITE" id="PS51257">
    <property type="entry name" value="PROKAR_LIPOPROTEIN"/>
    <property type="match status" value="1"/>
</dbReference>
<dbReference type="InterPro" id="IPR007314">
    <property type="entry name" value="Cofac_haem-bd_dom"/>
</dbReference>
<dbReference type="Pfam" id="PF04187">
    <property type="entry name" value="Cofac_haem_bdg"/>
    <property type="match status" value="1"/>
</dbReference>
<feature type="domain" description="Haem-binding uptake Tiki superfamily ChaN" evidence="1">
    <location>
        <begin position="61"/>
        <end position="265"/>
    </location>
</feature>
<accession>A0A445N0W0</accession>
<dbReference type="SUPFAM" id="SSF159501">
    <property type="entry name" value="EreA/ChaN-like"/>
    <property type="match status" value="1"/>
</dbReference>
<dbReference type="EMBL" id="OJIN01000192">
    <property type="protein sequence ID" value="SPD75231.1"/>
    <property type="molecule type" value="Genomic_DNA"/>
</dbReference>
<dbReference type="CDD" id="cd14727">
    <property type="entry name" value="ChanN-like"/>
    <property type="match status" value="1"/>
</dbReference>
<dbReference type="InterPro" id="IPR016773">
    <property type="entry name" value="Fe3_uptake_reg_CjrA_prd"/>
</dbReference>
<organism evidence="2">
    <name type="scientific">uncultured Desulfobacterium sp</name>
    <dbReference type="NCBI Taxonomy" id="201089"/>
    <lineage>
        <taxon>Bacteria</taxon>
        <taxon>Pseudomonadati</taxon>
        <taxon>Thermodesulfobacteriota</taxon>
        <taxon>Desulfobacteria</taxon>
        <taxon>Desulfobacterales</taxon>
        <taxon>Desulfobacteriaceae</taxon>
        <taxon>Desulfobacterium</taxon>
        <taxon>environmental samples</taxon>
    </lineage>
</organism>
<gene>
    <name evidence="2" type="ORF">PITCH_A50033</name>
</gene>
<proteinExistence type="predicted"/>
<name>A0A445N0W0_9BACT</name>
<evidence type="ECO:0000259" key="1">
    <source>
        <dbReference type="Pfam" id="PF04187"/>
    </source>
</evidence>
<dbReference type="PIRSF" id="PIRSF020419">
    <property type="entry name" value="Fe_uptake_reg_CjrA_prd"/>
    <property type="match status" value="1"/>
</dbReference>
<reference evidence="2" key="1">
    <citation type="submission" date="2018-01" db="EMBL/GenBank/DDBJ databases">
        <authorList>
            <person name="Regsiter A."/>
            <person name="William W."/>
        </authorList>
    </citation>
    <scope>NUCLEOTIDE SEQUENCE</scope>
    <source>
        <strain evidence="2">TRIP AH-1</strain>
    </source>
</reference>